<accession>A8FVK2</accession>
<dbReference type="KEGG" id="sse:Ssed_2266"/>
<dbReference type="PANTHER" id="PTHR37292:SF2">
    <property type="entry name" value="DUF262 DOMAIN-CONTAINING PROTEIN"/>
    <property type="match status" value="1"/>
</dbReference>
<dbReference type="Pfam" id="PF03235">
    <property type="entry name" value="GmrSD_N"/>
    <property type="match status" value="1"/>
</dbReference>
<dbReference type="OrthoDB" id="8094406at2"/>
<dbReference type="STRING" id="425104.Ssed_2266"/>
<dbReference type="PANTHER" id="PTHR37292">
    <property type="entry name" value="VNG6097C"/>
    <property type="match status" value="1"/>
</dbReference>
<keyword evidence="3" id="KW-1185">Reference proteome</keyword>
<evidence type="ECO:0000313" key="2">
    <source>
        <dbReference type="EMBL" id="ABV36875.1"/>
    </source>
</evidence>
<name>A8FVK2_SHESH</name>
<proteinExistence type="predicted"/>
<dbReference type="Proteomes" id="UP000002015">
    <property type="component" value="Chromosome"/>
</dbReference>
<dbReference type="InterPro" id="IPR004919">
    <property type="entry name" value="GmrSD_N"/>
</dbReference>
<feature type="domain" description="GmrSD restriction endonucleases N-terminal" evidence="1">
    <location>
        <begin position="13"/>
        <end position="258"/>
    </location>
</feature>
<dbReference type="HOGENOM" id="CLU_034828_2_0_6"/>
<gene>
    <name evidence="2" type="ordered locus">Ssed_2266</name>
</gene>
<dbReference type="EMBL" id="CP000821">
    <property type="protein sequence ID" value="ABV36875.1"/>
    <property type="molecule type" value="Genomic_DNA"/>
</dbReference>
<evidence type="ECO:0000313" key="3">
    <source>
        <dbReference type="Proteomes" id="UP000002015"/>
    </source>
</evidence>
<reference evidence="2 3" key="1">
    <citation type="submission" date="2007-08" db="EMBL/GenBank/DDBJ databases">
        <title>Complete sequence of Shewanella sediminis HAW-EB3.</title>
        <authorList>
            <consortium name="US DOE Joint Genome Institute"/>
            <person name="Copeland A."/>
            <person name="Lucas S."/>
            <person name="Lapidus A."/>
            <person name="Barry K."/>
            <person name="Glavina del Rio T."/>
            <person name="Dalin E."/>
            <person name="Tice H."/>
            <person name="Pitluck S."/>
            <person name="Chertkov O."/>
            <person name="Brettin T."/>
            <person name="Bruce D."/>
            <person name="Detter J.C."/>
            <person name="Han C."/>
            <person name="Schmutz J."/>
            <person name="Larimer F."/>
            <person name="Land M."/>
            <person name="Hauser L."/>
            <person name="Kyrpides N."/>
            <person name="Kim E."/>
            <person name="Zhao J.-S."/>
            <person name="Richardson P."/>
        </authorList>
    </citation>
    <scope>NUCLEOTIDE SEQUENCE [LARGE SCALE GENOMIC DNA]</scope>
    <source>
        <strain evidence="2 3">HAW-EB3</strain>
    </source>
</reference>
<dbReference type="AlphaFoldDB" id="A8FVK2"/>
<dbReference type="RefSeq" id="WP_012142610.1">
    <property type="nucleotide sequence ID" value="NC_009831.1"/>
</dbReference>
<evidence type="ECO:0000259" key="1">
    <source>
        <dbReference type="Pfam" id="PF03235"/>
    </source>
</evidence>
<protein>
    <submittedName>
        <fullName evidence="2">DUF262</fullName>
    </submittedName>
</protein>
<organism evidence="2 3">
    <name type="scientific">Shewanella sediminis (strain HAW-EB3)</name>
    <dbReference type="NCBI Taxonomy" id="425104"/>
    <lineage>
        <taxon>Bacteria</taxon>
        <taxon>Pseudomonadati</taxon>
        <taxon>Pseudomonadota</taxon>
        <taxon>Gammaproteobacteria</taxon>
        <taxon>Alteromonadales</taxon>
        <taxon>Shewanellaceae</taxon>
        <taxon>Shewanella</taxon>
    </lineage>
</organism>
<dbReference type="eggNOG" id="COG1479">
    <property type="taxonomic scope" value="Bacteria"/>
</dbReference>
<sequence>MAYQTPITIRSAIENIKKRRYLLPSIQREFVWDTDQIETLFDSLMRDYPISTFLFWKVDKNKVKDFQFYEFLNNYHEKDNRHNRKAEPADDEDIIALLDGQQRMTSMFIALTGTYSKKMPYYQWNSPHAFPAKKLYLNLLKPSDGLEVEYDFKFLTEEDATQTHGHYWFECGKILELTDMGKVSMFMMKNKLMDTSFYTEKESEFAINTLSEFFKVIHDKGTISYYLEKSEELDKVLQIFIRINSGGTKLSYSDLLLSIATAQWKDKDAREVIHEFVDDINQIGDGFNFNKDIVLKSCLVLSDFDVKFKVDNFTKENMAQIELNWDKISAAVCSSIQLVSKLGFSRENLAATNTIIPIAYFIYRNGFENSILHSVQRFEDRIAVKDWLARVLLKGTFGGQPDSIYPKMRDLVNENLGKFPLQETINHYRGSSKSISFTEDDVDNLLSHQYGKAKTYCTLTLLYPSLNYNFKYHQDHVHPQSFFKKNQLKTNGLSDEQIEQFLATFNCLPNLQLLEATQNIEKSDKSFDEWLNLVHPTQPARESFLRQHHIISDTSLAFEDYLSFYEQRRNVLKLKLINLLNVSVSSSANVELV</sequence>